<dbReference type="GO" id="GO:0003700">
    <property type="term" value="F:DNA-binding transcription factor activity"/>
    <property type="evidence" value="ECO:0007669"/>
    <property type="project" value="InterPro"/>
</dbReference>
<organism evidence="4">
    <name type="scientific">Kwoniella pini CBS 10737</name>
    <dbReference type="NCBI Taxonomy" id="1296096"/>
    <lineage>
        <taxon>Eukaryota</taxon>
        <taxon>Fungi</taxon>
        <taxon>Dikarya</taxon>
        <taxon>Basidiomycota</taxon>
        <taxon>Agaricomycotina</taxon>
        <taxon>Tremellomycetes</taxon>
        <taxon>Tremellales</taxon>
        <taxon>Cryptococcaceae</taxon>
        <taxon>Kwoniella</taxon>
    </lineage>
</organism>
<feature type="region of interest" description="Disordered" evidence="2">
    <location>
        <begin position="60"/>
        <end position="330"/>
    </location>
</feature>
<feature type="compositionally biased region" description="Polar residues" evidence="2">
    <location>
        <begin position="280"/>
        <end position="302"/>
    </location>
</feature>
<evidence type="ECO:0000313" key="4">
    <source>
        <dbReference type="EMBL" id="OCF49601.1"/>
    </source>
</evidence>
<dbReference type="InterPro" id="IPR046347">
    <property type="entry name" value="bZIP_sf"/>
</dbReference>
<dbReference type="KEGG" id="kpin:30172492"/>
<feature type="coiled-coil region" evidence="1">
    <location>
        <begin position="337"/>
        <end position="385"/>
    </location>
</feature>
<reference evidence="4" key="1">
    <citation type="submission" date="2013-07" db="EMBL/GenBank/DDBJ databases">
        <title>The Genome Sequence of Cryptococcus pinus CBS10737.</title>
        <authorList>
            <consortium name="The Broad Institute Genome Sequencing Platform"/>
            <person name="Cuomo C."/>
            <person name="Litvintseva A."/>
            <person name="Chen Y."/>
            <person name="Heitman J."/>
            <person name="Sun S."/>
            <person name="Springer D."/>
            <person name="Dromer F."/>
            <person name="Young S.K."/>
            <person name="Zeng Q."/>
            <person name="Gargeya S."/>
            <person name="Fitzgerald M."/>
            <person name="Abouelleil A."/>
            <person name="Alvarado L."/>
            <person name="Berlin A.M."/>
            <person name="Chapman S.B."/>
            <person name="Dewar J."/>
            <person name="Goldberg J."/>
            <person name="Griggs A."/>
            <person name="Gujja S."/>
            <person name="Hansen M."/>
            <person name="Howarth C."/>
            <person name="Imamovic A."/>
            <person name="Larimer J."/>
            <person name="McCowan C."/>
            <person name="Murphy C."/>
            <person name="Pearson M."/>
            <person name="Priest M."/>
            <person name="Roberts A."/>
            <person name="Saif S."/>
            <person name="Shea T."/>
            <person name="Sykes S."/>
            <person name="Wortman J."/>
            <person name="Nusbaum C."/>
            <person name="Birren B."/>
        </authorList>
    </citation>
    <scope>NUCLEOTIDE SEQUENCE [LARGE SCALE GENOMIC DNA]</scope>
    <source>
        <strain evidence="4">CBS 10737</strain>
    </source>
</reference>
<reference evidence="5" key="4">
    <citation type="submission" date="2024-02" db="EMBL/GenBank/DDBJ databases">
        <title>Comparative genomics of Cryptococcus and Kwoniella reveals pathogenesis evolution and contrasting modes of karyotype evolution via chromosome fusion or intercentromeric recombination.</title>
        <authorList>
            <person name="Coelho M.A."/>
            <person name="David-Palma M."/>
            <person name="Shea T."/>
            <person name="Bowers K."/>
            <person name="McGinley-Smith S."/>
            <person name="Mohammad A.W."/>
            <person name="Gnirke A."/>
            <person name="Yurkov A.M."/>
            <person name="Nowrousian M."/>
            <person name="Sun S."/>
            <person name="Cuomo C.A."/>
            <person name="Heitman J."/>
        </authorList>
    </citation>
    <scope>NUCLEOTIDE SEQUENCE</scope>
    <source>
        <strain evidence="5">CBS 10737</strain>
    </source>
</reference>
<feature type="compositionally biased region" description="Polar residues" evidence="2">
    <location>
        <begin position="233"/>
        <end position="249"/>
    </location>
</feature>
<feature type="compositionally biased region" description="Low complexity" evidence="2">
    <location>
        <begin position="250"/>
        <end position="273"/>
    </location>
</feature>
<feature type="compositionally biased region" description="Polar residues" evidence="2">
    <location>
        <begin position="118"/>
        <end position="137"/>
    </location>
</feature>
<dbReference type="SUPFAM" id="SSF57959">
    <property type="entry name" value="Leucine zipper domain"/>
    <property type="match status" value="1"/>
</dbReference>
<feature type="compositionally biased region" description="Polar residues" evidence="2">
    <location>
        <begin position="188"/>
        <end position="201"/>
    </location>
</feature>
<reference evidence="5" key="2">
    <citation type="submission" date="2013-07" db="EMBL/GenBank/DDBJ databases">
        <authorList>
            <consortium name="The Broad Institute Genome Sequencing Platform"/>
            <person name="Cuomo C."/>
            <person name="Litvintseva A."/>
            <person name="Chen Y."/>
            <person name="Heitman J."/>
            <person name="Sun S."/>
            <person name="Springer D."/>
            <person name="Dromer F."/>
            <person name="Young S.K."/>
            <person name="Zeng Q."/>
            <person name="Gargeya S."/>
            <person name="Fitzgerald M."/>
            <person name="Abouelleil A."/>
            <person name="Alvarado L."/>
            <person name="Berlin A.M."/>
            <person name="Chapman S.B."/>
            <person name="Dewar J."/>
            <person name="Goldberg J."/>
            <person name="Griggs A."/>
            <person name="Gujja S."/>
            <person name="Hansen M."/>
            <person name="Howarth C."/>
            <person name="Imamovic A."/>
            <person name="Larimer J."/>
            <person name="McCowan C."/>
            <person name="Murphy C."/>
            <person name="Pearson M."/>
            <person name="Priest M."/>
            <person name="Roberts A."/>
            <person name="Saif S."/>
            <person name="Shea T."/>
            <person name="Sykes S."/>
            <person name="Wortman J."/>
            <person name="Nusbaum C."/>
            <person name="Birren B."/>
        </authorList>
    </citation>
    <scope>NUCLEOTIDE SEQUENCE</scope>
    <source>
        <strain evidence="5">CBS 10737</strain>
    </source>
</reference>
<evidence type="ECO:0000256" key="1">
    <source>
        <dbReference type="SAM" id="Coils"/>
    </source>
</evidence>
<evidence type="ECO:0000313" key="6">
    <source>
        <dbReference type="Proteomes" id="UP000094020"/>
    </source>
</evidence>
<feature type="compositionally biased region" description="Basic and acidic residues" evidence="2">
    <location>
        <begin position="202"/>
        <end position="232"/>
    </location>
</feature>
<sequence length="385" mass="42618">MQTPSMRPRPSSRRHQASSDAKSTDENWDQPLIINAPSRPREFTFVSETPELYTRSRLSNTAVSGVSSPKHLVGAPHNDMRGKKSLATPVTTSREHKLARDTDERLSGDSMQEVLSLPQMQLSIPSFSGTPINSPSTILPDHLKTSPMSTPALRSIPLKCDDPMTSPVRNGSSPLRSRYSEDAPELQTGDSSFSRSGSKPASESDDHSDHRMQFESYHGSDEQEGKTFDQERTLSSSIRARSHSHPAQNSGSYSVKSEQSSSDSSTSSCFSPNNKPKIGQTRSKAKIQQNVAGRSKNVGTSKPRTKGKNGQRRNGERRREQNAVAQKKFRWKKKQQAAKMEAELEVSTALVSTLKKEAVEKDQLIKILKAEVGNLKRRSKNTECD</sequence>
<dbReference type="STRING" id="1296096.A0A1B9I2C6"/>
<evidence type="ECO:0000313" key="5">
    <source>
        <dbReference type="EMBL" id="WWC70350.1"/>
    </source>
</evidence>
<dbReference type="InterPro" id="IPR004827">
    <property type="entry name" value="bZIP"/>
</dbReference>
<evidence type="ECO:0000256" key="2">
    <source>
        <dbReference type="SAM" id="MobiDB-lite"/>
    </source>
</evidence>
<dbReference type="EMBL" id="KI894011">
    <property type="protein sequence ID" value="OCF49601.1"/>
    <property type="molecule type" value="Genomic_DNA"/>
</dbReference>
<keyword evidence="1" id="KW-0175">Coiled coil</keyword>
<accession>A0A1B9I2C6</accession>
<dbReference type="CDD" id="cd14686">
    <property type="entry name" value="bZIP"/>
    <property type="match status" value="1"/>
</dbReference>
<feature type="region of interest" description="Disordered" evidence="2">
    <location>
        <begin position="1"/>
        <end position="41"/>
    </location>
</feature>
<dbReference type="AlphaFoldDB" id="A0A1B9I2C6"/>
<keyword evidence="6" id="KW-1185">Reference proteome</keyword>
<protein>
    <recommendedName>
        <fullName evidence="3">BZIP domain-containing protein</fullName>
    </recommendedName>
</protein>
<proteinExistence type="predicted"/>
<dbReference type="GeneID" id="30172492"/>
<name>A0A1B9I2C6_9TREE</name>
<evidence type="ECO:0000259" key="3">
    <source>
        <dbReference type="PROSITE" id="PS00036"/>
    </source>
</evidence>
<dbReference type="Proteomes" id="UP000094020">
    <property type="component" value="Chromosome 5"/>
</dbReference>
<reference evidence="4" key="3">
    <citation type="submission" date="2016-07" db="EMBL/GenBank/DDBJ databases">
        <title>Evolution of pathogenesis and genome organization in the Tremellales.</title>
        <authorList>
            <person name="Cuomo C."/>
            <person name="Litvintseva A."/>
            <person name="Heitman J."/>
            <person name="Chen Y."/>
            <person name="Sun S."/>
            <person name="Springer D."/>
            <person name="Dromer F."/>
            <person name="Young S."/>
            <person name="Zeng Q."/>
            <person name="Chapman S."/>
            <person name="Gujja S."/>
            <person name="Saif S."/>
            <person name="Birren B."/>
        </authorList>
    </citation>
    <scope>NUCLEOTIDE SEQUENCE</scope>
    <source>
        <strain evidence="4">CBS 10737</strain>
    </source>
</reference>
<dbReference type="RefSeq" id="XP_019010820.1">
    <property type="nucleotide sequence ID" value="XM_019155862.1"/>
</dbReference>
<feature type="compositionally biased region" description="Basic and acidic residues" evidence="2">
    <location>
        <begin position="93"/>
        <end position="107"/>
    </location>
</feature>
<dbReference type="EMBL" id="CP144523">
    <property type="protein sequence ID" value="WWC70350.1"/>
    <property type="molecule type" value="Genomic_DNA"/>
</dbReference>
<dbReference type="PROSITE" id="PS00036">
    <property type="entry name" value="BZIP_BASIC"/>
    <property type="match status" value="1"/>
</dbReference>
<gene>
    <name evidence="4" type="ORF">I206_04123</name>
    <name evidence="5" type="ORF">I206_104300</name>
</gene>
<feature type="domain" description="BZIP" evidence="3">
    <location>
        <begin position="317"/>
        <end position="332"/>
    </location>
</feature>